<gene>
    <name evidence="2" type="ORF">GRI62_07010</name>
</gene>
<organism evidence="2 3">
    <name type="scientific">Aurantiacibacter arachoides</name>
    <dbReference type="NCBI Taxonomy" id="1850444"/>
    <lineage>
        <taxon>Bacteria</taxon>
        <taxon>Pseudomonadati</taxon>
        <taxon>Pseudomonadota</taxon>
        <taxon>Alphaproteobacteria</taxon>
        <taxon>Sphingomonadales</taxon>
        <taxon>Erythrobacteraceae</taxon>
        <taxon>Aurantiacibacter</taxon>
    </lineage>
</organism>
<dbReference type="InterPro" id="IPR029063">
    <property type="entry name" value="SAM-dependent_MTases_sf"/>
</dbReference>
<comment type="caution">
    <text evidence="2">The sequence shown here is derived from an EMBL/GenBank/DDBJ whole genome shotgun (WGS) entry which is preliminary data.</text>
</comment>
<protein>
    <submittedName>
        <fullName evidence="2">FkbM family methyltransferase</fullName>
    </submittedName>
</protein>
<evidence type="ECO:0000259" key="1">
    <source>
        <dbReference type="Pfam" id="PF05050"/>
    </source>
</evidence>
<dbReference type="Proteomes" id="UP000460626">
    <property type="component" value="Unassembled WGS sequence"/>
</dbReference>
<sequence>MNRETIERLPNFLKRFGMRHGLRLGLGLPSQGRATDIAALAHRTPGFDRPIWLRPNRSDYSIFWQTMVNRQYDLARFPQTAELERRAEAMLATGKVPVIVDAGANIGLSLRAFAAKYPFAHVVAIEPDADNMRVLEANLAAAGGAHTAVLGGVASRSGHCRVISYERGSAGLQTEYCDAAHPDAVRALTVDECVALVPDGEPWIVKLDIEGAQDELFSGDTGWVGRTDLILLELDDWAFPWSGSSITFFQALAQHRFDYLLNEELILAFRHTD</sequence>
<keyword evidence="2" id="KW-0808">Transferase</keyword>
<dbReference type="InterPro" id="IPR006342">
    <property type="entry name" value="FkbM_mtfrase"/>
</dbReference>
<keyword evidence="3" id="KW-1185">Reference proteome</keyword>
<name>A0A845A0V8_9SPHN</name>
<dbReference type="RefSeq" id="WP_131452634.1">
    <property type="nucleotide sequence ID" value="NZ_BMJK01000001.1"/>
</dbReference>
<keyword evidence="2" id="KW-0489">Methyltransferase</keyword>
<evidence type="ECO:0000313" key="3">
    <source>
        <dbReference type="Proteomes" id="UP000460626"/>
    </source>
</evidence>
<dbReference type="NCBIfam" id="TIGR01444">
    <property type="entry name" value="fkbM_fam"/>
    <property type="match status" value="1"/>
</dbReference>
<dbReference type="PANTHER" id="PTHR34203">
    <property type="entry name" value="METHYLTRANSFERASE, FKBM FAMILY PROTEIN"/>
    <property type="match status" value="1"/>
</dbReference>
<dbReference type="EMBL" id="WTYH01000001">
    <property type="protein sequence ID" value="MXO93354.1"/>
    <property type="molecule type" value="Genomic_DNA"/>
</dbReference>
<dbReference type="GO" id="GO:0008168">
    <property type="term" value="F:methyltransferase activity"/>
    <property type="evidence" value="ECO:0007669"/>
    <property type="project" value="UniProtKB-KW"/>
</dbReference>
<dbReference type="InterPro" id="IPR052514">
    <property type="entry name" value="SAM-dependent_MTase"/>
</dbReference>
<dbReference type="AlphaFoldDB" id="A0A845A0V8"/>
<dbReference type="OrthoDB" id="5679686at2"/>
<dbReference type="Gene3D" id="3.40.50.150">
    <property type="entry name" value="Vaccinia Virus protein VP39"/>
    <property type="match status" value="1"/>
</dbReference>
<proteinExistence type="predicted"/>
<reference evidence="2 3" key="1">
    <citation type="submission" date="2019-12" db="EMBL/GenBank/DDBJ databases">
        <title>Genomic-based taxomic classification of the family Erythrobacteraceae.</title>
        <authorList>
            <person name="Xu L."/>
        </authorList>
    </citation>
    <scope>NUCLEOTIDE SEQUENCE [LARGE SCALE GENOMIC DNA]</scope>
    <source>
        <strain evidence="2 3">RC4-10-4</strain>
    </source>
</reference>
<dbReference type="PANTHER" id="PTHR34203:SF13">
    <property type="entry name" value="EXPRESSED PROTEIN"/>
    <property type="match status" value="1"/>
</dbReference>
<accession>A0A845A0V8</accession>
<feature type="domain" description="Methyltransferase FkbM" evidence="1">
    <location>
        <begin position="101"/>
        <end position="226"/>
    </location>
</feature>
<evidence type="ECO:0000313" key="2">
    <source>
        <dbReference type="EMBL" id="MXO93354.1"/>
    </source>
</evidence>
<dbReference type="Pfam" id="PF05050">
    <property type="entry name" value="Methyltransf_21"/>
    <property type="match status" value="1"/>
</dbReference>
<dbReference type="SUPFAM" id="SSF53335">
    <property type="entry name" value="S-adenosyl-L-methionine-dependent methyltransferases"/>
    <property type="match status" value="1"/>
</dbReference>
<dbReference type="GO" id="GO:0032259">
    <property type="term" value="P:methylation"/>
    <property type="evidence" value="ECO:0007669"/>
    <property type="project" value="UniProtKB-KW"/>
</dbReference>